<dbReference type="CDD" id="cd02334">
    <property type="entry name" value="ZZ_dystrophin"/>
    <property type="match status" value="1"/>
</dbReference>
<dbReference type="SUPFAM" id="SSF57850">
    <property type="entry name" value="RING/U-box"/>
    <property type="match status" value="1"/>
</dbReference>
<sequence>MAKYGEHEARADDGQNEFSDIIKSRSDEHNDVQKKTFTKWINARFSKSGKPPISDMFTDLKDGRKLLDLLEGLTGTSLPKERGSTRVHALNNVNRVLQVLHQNNVDLVNIGGTDIVDGNHKLTLGLLWSIILHWQVKDVMKDIMSDLQQTNSEKILLSWVRQSTRPYSQVNVLNFTTSWTDGLAFNAVLHRHKPDLFSWDRVVKMSPLERLEHAFSKAQTYLGIEKLLDPEDVAVQLPDKKSIIMYLTSLFEVLPQQVTIDAIREVETLPRKYKKECEEGEINIQGSAPEEEPEGPRAETPSTVTEMDMDLDSYQIALEEVLTWLLSAEDTFQEQEDISDDVEEVKEQFATHEAFMMELTAHQSSVGNVLQAGNQLITQGTLSEEEEFEIQEQMTLLNARWEALRVESMDRQSRLHDVLMELQKRQLQQLSAWLTLTEERIQKMETCPLDDDLKSLQKLLEDHKSLQNDLEAEQVKVNSLTHMVVIVDENSGESATAVLEDQLQKLGERWTAVCRWTEERWNRLQEINILWQELLEEQCLLKAWLTEKEEALNKVQTSNFKDQKELSVSVRRLAILKEDMEMKRQALDQLSEIGQDVGQLLDNPKASKKINSDSEELTQRWDSLVQRLEDSSNQVTQAVAKLGMSQIPQKDLLETVRLREQVTTKRTKQELPPPPPPKKRQIPVEMEAKKKFDALSAELLNWILKSKTAIQATEIKEYKKMQETSEMKKNLKRLEKEQTERNPRLEELNQTGQIFLEQMGKEGLPTEEIKNILEKVSSEWKKVAQHLEDLARKIQLQEDINAYFKQLDELETTIKTKEEWVKHTPFSASPQQSLPSLKDTCQRELTHLHSLHPKIETLRASCSALKARPSAPDFVQQGFESLVGRYQAVQQDLEEHHQQLENELKSRPGRAYLETLKTLTDLLNNSESKAQVSLNVLNDLAKVEKALQEKKDLDEILENQKPTLCELAEETKALEKNVSSDVEKTYKQEFDDVQGKWNNLKVKVSKDLHILEEITPKLRTFEVNPKAIRRLMKGVKTFIMTIQRVDGDGEKVQYSLLSCCGFVNEIETVESSLKDMKEIEANLRSCPIAGIKTWMQTKLVDYQTQLEKLSKEIAIQKNRLSESQEKVVNLKKDLAEMQEWMTQAEEEYLERDFEYKSPEELESAVEEMKRAKEDVLQKEVRVKILKDNIMLLAAKVPSGGQELTSALNVVLENYQLLCNRIRGKCHTLEEVWSCWIELLHYLDLEMTWLNTLEERMKSTESLPEKTDAVSEALESLESVLRHPADNRTQIRELGQTLIDGGILDDIISEKLEAFNGRYEELSHLAESRQISLEKQLQVLRETDHMLQVLQESLGELDKQLTTYLTDRIDAFQVPQEAQKIQAEISAHELTLEELRRSTRLQLPTSPDGRAARGGSQTDVLQRKLREVSTKFQLFQKPANFEQRMLDCKRVLDGVKAELHVLDVKDVDPDVIQTHLDKCMKLYKILSEVKLEVETVIKTGRHIVQKQQTDNPKGMDEQLTSLKILYNDLGAQVTEGKQDLERASQLARKVKKETASLSEWLSVTETELVQKSTLESLLGDLDTEISWAKNILKDLEKRKADLNSITESSAALQNLIEGSEPILEEKLCVLNAGWSRVRTWTEDWCNTLMNHQNQLEIFDGNVAHISTWLYQAEALLDEIEKKPANKREEIVKRLLSELDDANLQVENVRDQAVVLMNARGGSSRELVEPKLAELNRNFEKVSQHIKSAKLLIGQEPLSYQCLVTTEAFEAGGPYSDLEKLEHDIENMLKVTEKRLETSDEDEKMDEERAQIEEVLQRGEQMLHQPMEDNKKEKIRLQLLLLHTRYNKTKAIPVQPRTGQLASGIIRSSPPPTEYLAEINKVLLSMDDVELSLNTPELSSVVYEDFSFQEDSLKNIKDQLDRLGEQIAVIHEKQPDVILEASGPEAIQIRDTLTQLNSKWDRINRMYNDRKGYFDRAVEEWRQFHCDLNDLTQWITEAEELLADTFAPDGGLDLEKARVHQQELEEGISSHQPSFAALNRTGDGIVQKLSPTDGSFLKDKLAGLNQRWGAITAQVKDRRPRLKGESKQMMEYRKRLDEIICWLTKAENAVQRRSTPELEENLQELTDLTQEMDVQAEKLKWLNRTELEVLSDKSLNLHEREKISESLRTVNATWNKLCREVPSALKECIQESCSVAQTRIAVHTSVQKVVLASSPSDIPVQSPRAAEISVPADLDKTITELANWLALIDQMLKSNIVTVGDVEEINKTISRMKITKADLEQRHPQLDYVFTLAQNLKNKASSSDVRTAITEKLEKVKNQWDSTQHGVELRQQQLEDMIIDSLQWDDHREETEELMRKYEARLYMLQQARRDPLIKQVSDNQMLLQELGPGDGVIMAFNNVLQKLLEEYGNDDTRNVKETTEYLKTSWINLKQRIGRRQRALNAKLTTVQAPRRELQNFKKTLVELETKMNLLDESSLREKVVQNSVLKRRLCQKLQDIQAEIDAHNDIFKSIDGNRQKMVKALGNSEEATMLQHRLDDMNQRWNDLKAKSASIRAHLEASAEKWNRLLASLEELIKWLNMKDEELKKQMPIGGDVPALQLQYDHCKALRRELKEKEYSVLNAIDQARVFLADQPIEAPEEPRRNLQSKTELTPEERAQKIAKAMRKQSSEVKEKWESLNAVTSSWQKQVDKALEKLRDLQGAMDDLDADMKEAEAVRNGWKPVGDLLIDSLQDHIEKIMAFREEIAPINLKVKAVNDLSSQLSPLDLHPSLKMSRQLDDLNMRWKLLQVSVDDRLKQLQEAHRDFGPSSQHFLSTSVQLPWQRSISHNKVPYYINHQTQTTCWDHPKMTELFQSLADLNNVRFSAYRTAIKIRRLQKALCLDLLELNTTNEVFKQHKLNQNDQLLSVPDVINCLTTTYDGLEQMHKNLVNVPLCVDMCLNWLLNVYDTGRTGKIRVQSLKIGLISLSKGLLEEKYRYLFKEVAGPTEMCDQRQLGLLLHDAIQIPRQLGEVAAFGGSNIEPSVRSCFQQNNNKPEISVKEFIDWMRLEPQSMVWLPVLHRVAAAETAKHQAKCNICKECPIVGFRYRSLKHFNYDVCQSCFFSGRTAKGHKLHYPMVEYCIPTTSGEDVRDFTKVLKNKFRSKKYFAKHPRLGYLPVQTVLEGDNLETPITLISMWPEHYDPAQSPQLFHDDTHSRIEQYATRLAQMERTNGSFLTDSSSTTGSVEDEHALIQQYCQTLGGESPVSQPQSPAQILKSVEREERGELERIIADLEEEQRNLQVEYEQLKEQHLRRGLPVGSPPDSVVSPHHTSEDSELIAEAKLLRQHKGRLEARMQILEDHNKQLESQLHRLRQLLEQPESDSQINGVSPWASPQQSALNYSLDPDPSPQVHQAAEDLLAPPRDTSTDLTEVMEQINSTFPSCSPNLPSRPQAM</sequence>
<feature type="coiled-coil region" evidence="22">
    <location>
        <begin position="1683"/>
        <end position="1750"/>
    </location>
</feature>
<dbReference type="InterPro" id="IPR015153">
    <property type="entry name" value="EF-hand_dom_typ1"/>
</dbReference>
<accession>A0A8D0QZS3</accession>
<dbReference type="InterPro" id="IPR001589">
    <property type="entry name" value="Actinin_actin-bd_CS"/>
</dbReference>
<evidence type="ECO:0000256" key="3">
    <source>
        <dbReference type="ARBA" id="ARBA00022490"/>
    </source>
</evidence>
<dbReference type="InterPro" id="IPR050774">
    <property type="entry name" value="KCMF1/Dystrophin"/>
</dbReference>
<feature type="domain" description="ZZ-type" evidence="26">
    <location>
        <begin position="3066"/>
        <end position="3122"/>
    </location>
</feature>
<dbReference type="Pfam" id="PF00307">
    <property type="entry name" value="CH"/>
    <property type="match status" value="2"/>
</dbReference>
<evidence type="ECO:0000256" key="20">
    <source>
        <dbReference type="PIRNR" id="PIRNR002341"/>
    </source>
</evidence>
<dbReference type="CDD" id="cd21232">
    <property type="entry name" value="CH_UTRN_rpt1"/>
    <property type="match status" value="1"/>
</dbReference>
<dbReference type="FunFam" id="1.10.418.10:FF:000032">
    <property type="entry name" value="utrophin isoform X1"/>
    <property type="match status" value="1"/>
</dbReference>
<dbReference type="FunFam" id="1.20.58.60:FF:000102">
    <property type="entry name" value="utrophin isoform X2"/>
    <property type="match status" value="1"/>
</dbReference>
<feature type="region of interest" description="Disordered" evidence="23">
    <location>
        <begin position="3357"/>
        <end position="3407"/>
    </location>
</feature>
<keyword evidence="13 20" id="KW-0206">Cytoskeleton</keyword>
<dbReference type="InterPro" id="IPR036020">
    <property type="entry name" value="WW_dom_sf"/>
</dbReference>
<evidence type="ECO:0000256" key="11">
    <source>
        <dbReference type="ARBA" id="ARBA00023136"/>
    </source>
</evidence>
<comment type="subcellular location">
    <subcellularLocation>
        <location evidence="1 20">Cytoplasm</location>
        <location evidence="1 20">Cytoskeleton</location>
    </subcellularLocation>
    <subcellularLocation>
        <location evidence="16">Postsynaptic cell membrane</location>
        <topology evidence="16">Peripheral membrane protein</topology>
        <orientation evidence="16">Cytoplasmic side</orientation>
    </subcellularLocation>
</comment>
<dbReference type="FunFam" id="2.20.70.10:FF:000004">
    <property type="entry name" value="dystrophin isoform X1"/>
    <property type="match status" value="1"/>
</dbReference>
<dbReference type="InterPro" id="IPR018159">
    <property type="entry name" value="Spectrin/alpha-actinin"/>
</dbReference>
<evidence type="ECO:0000256" key="22">
    <source>
        <dbReference type="SAM" id="Coils"/>
    </source>
</evidence>
<dbReference type="InterPro" id="IPR000433">
    <property type="entry name" value="Znf_ZZ"/>
</dbReference>
<keyword evidence="3 20" id="KW-0963">Cytoplasm</keyword>
<dbReference type="CDD" id="cd00201">
    <property type="entry name" value="WW"/>
    <property type="match status" value="1"/>
</dbReference>
<keyword evidence="14 20" id="KW-0628">Postsynaptic cell membrane</keyword>
<dbReference type="SUPFAM" id="SSF47576">
    <property type="entry name" value="Calponin-homology domain, CH-domain"/>
    <property type="match status" value="1"/>
</dbReference>
<evidence type="ECO:0000256" key="23">
    <source>
        <dbReference type="SAM" id="MobiDB-lite"/>
    </source>
</evidence>
<dbReference type="PROSITE" id="PS50020">
    <property type="entry name" value="WW_DOMAIN_2"/>
    <property type="match status" value="1"/>
</dbReference>
<keyword evidence="12 20" id="KW-0009">Actin-binding</keyword>
<feature type="region of interest" description="Disordered" evidence="23">
    <location>
        <begin position="1"/>
        <end position="27"/>
    </location>
</feature>
<feature type="region of interest" description="Disordered" evidence="23">
    <location>
        <begin position="662"/>
        <end position="681"/>
    </location>
</feature>
<dbReference type="Gene3D" id="1.10.418.10">
    <property type="entry name" value="Calponin-like domain"/>
    <property type="match status" value="2"/>
</dbReference>
<comment type="function">
    <text evidence="15">May play a role in anchoring the cytoskeleton to the plasma membrane.</text>
</comment>
<keyword evidence="6" id="KW-0677">Repeat</keyword>
<dbReference type="InterPro" id="IPR002017">
    <property type="entry name" value="Spectrin_repeat"/>
</dbReference>
<evidence type="ECO:0000256" key="7">
    <source>
        <dbReference type="ARBA" id="ARBA00022771"/>
    </source>
</evidence>
<dbReference type="PROSITE" id="PS01159">
    <property type="entry name" value="WW_DOMAIN_1"/>
    <property type="match status" value="1"/>
</dbReference>
<dbReference type="FunFam" id="1.10.238.10:FF:000008">
    <property type="entry name" value="Dystrophin isoform 2"/>
    <property type="match status" value="1"/>
</dbReference>
<evidence type="ECO:0000256" key="1">
    <source>
        <dbReference type="ARBA" id="ARBA00004245"/>
    </source>
</evidence>
<evidence type="ECO:0000256" key="12">
    <source>
        <dbReference type="ARBA" id="ARBA00023203"/>
    </source>
</evidence>
<evidence type="ECO:0000259" key="24">
    <source>
        <dbReference type="PROSITE" id="PS50020"/>
    </source>
</evidence>
<dbReference type="GO" id="GO:0008270">
    <property type="term" value="F:zinc ion binding"/>
    <property type="evidence" value="ECO:0007669"/>
    <property type="project" value="UniProtKB-KW"/>
</dbReference>
<evidence type="ECO:0000256" key="2">
    <source>
        <dbReference type="ARBA" id="ARBA00022475"/>
    </source>
</evidence>
<dbReference type="SMART" id="SM00033">
    <property type="entry name" value="CH"/>
    <property type="match status" value="2"/>
</dbReference>
<dbReference type="GO" id="GO:0003779">
    <property type="term" value="F:actin binding"/>
    <property type="evidence" value="ECO:0007669"/>
    <property type="project" value="UniProtKB-KW"/>
</dbReference>
<keyword evidence="7 21" id="KW-0863">Zinc-finger</keyword>
<feature type="region of interest" description="Disordered" evidence="23">
    <location>
        <begin position="280"/>
        <end position="301"/>
    </location>
</feature>
<dbReference type="SMART" id="SM00291">
    <property type="entry name" value="ZnF_ZZ"/>
    <property type="match status" value="1"/>
</dbReference>
<dbReference type="SUPFAM" id="SSF46966">
    <property type="entry name" value="Spectrin repeat"/>
    <property type="match status" value="15"/>
</dbReference>
<keyword evidence="9" id="KW-0106">Calcium</keyword>
<evidence type="ECO:0000256" key="10">
    <source>
        <dbReference type="ARBA" id="ARBA00023018"/>
    </source>
</evidence>
<evidence type="ECO:0000256" key="6">
    <source>
        <dbReference type="ARBA" id="ARBA00022737"/>
    </source>
</evidence>
<dbReference type="CDD" id="cd21234">
    <property type="entry name" value="CH_UTRN_rpt2"/>
    <property type="match status" value="1"/>
</dbReference>
<dbReference type="InterPro" id="IPR035436">
    <property type="entry name" value="Dystrophin/utrophin"/>
</dbReference>
<dbReference type="SMART" id="SM00150">
    <property type="entry name" value="SPEC"/>
    <property type="match status" value="18"/>
</dbReference>
<dbReference type="PROSITE" id="PS00020">
    <property type="entry name" value="ACTININ_2"/>
    <property type="match status" value="1"/>
</dbReference>
<feature type="domain" description="WW" evidence="24">
    <location>
        <begin position="2813"/>
        <end position="2846"/>
    </location>
</feature>
<dbReference type="FunFam" id="1.20.58.60:FF:000075">
    <property type="entry name" value="utrophin isoform X1"/>
    <property type="match status" value="1"/>
</dbReference>
<dbReference type="SMART" id="SM00456">
    <property type="entry name" value="WW"/>
    <property type="match status" value="1"/>
</dbReference>
<evidence type="ECO:0000256" key="18">
    <source>
        <dbReference type="ARBA" id="ARBA00072854"/>
    </source>
</evidence>
<evidence type="ECO:0000259" key="25">
    <source>
        <dbReference type="PROSITE" id="PS50021"/>
    </source>
</evidence>
<evidence type="ECO:0000313" key="27">
    <source>
        <dbReference type="Ensembl" id="ENSSSCP00025009389.1"/>
    </source>
</evidence>
<dbReference type="GO" id="GO:0044877">
    <property type="term" value="F:protein-containing complex binding"/>
    <property type="evidence" value="ECO:0007669"/>
    <property type="project" value="UniProtKB-ARBA"/>
</dbReference>
<dbReference type="FunFam" id="1.20.58.60:FF:000276">
    <property type="entry name" value="Utrophin"/>
    <property type="match status" value="1"/>
</dbReference>
<dbReference type="GO" id="GO:0120025">
    <property type="term" value="C:plasma membrane bounded cell projection"/>
    <property type="evidence" value="ECO:0007669"/>
    <property type="project" value="UniProtKB-ARBA"/>
</dbReference>
<dbReference type="GO" id="GO:0005856">
    <property type="term" value="C:cytoskeleton"/>
    <property type="evidence" value="ECO:0007669"/>
    <property type="project" value="UniProtKB-SubCell"/>
</dbReference>
<evidence type="ECO:0000313" key="28">
    <source>
        <dbReference type="Proteomes" id="UP000694727"/>
    </source>
</evidence>
<keyword evidence="2 20" id="KW-1003">Cell membrane</keyword>
<dbReference type="SUPFAM" id="SSF51045">
    <property type="entry name" value="WW domain"/>
    <property type="match status" value="1"/>
</dbReference>
<dbReference type="Pfam" id="PF09069">
    <property type="entry name" value="EF-hand_3"/>
    <property type="match status" value="1"/>
</dbReference>
<dbReference type="FunFam" id="1.20.58.60:FF:000140">
    <property type="entry name" value="dystrophin isoform X1"/>
    <property type="match status" value="1"/>
</dbReference>
<feature type="coiled-coil region" evidence="22">
    <location>
        <begin position="1099"/>
        <end position="1188"/>
    </location>
</feature>
<keyword evidence="4" id="KW-0597">Phosphoprotein</keyword>
<dbReference type="GO" id="GO:0032991">
    <property type="term" value="C:protein-containing complex"/>
    <property type="evidence" value="ECO:0007669"/>
    <property type="project" value="UniProtKB-ARBA"/>
</dbReference>
<dbReference type="FunFam" id="1.20.58.60:FF:000056">
    <property type="entry name" value="utrophin isoform X1"/>
    <property type="match status" value="1"/>
</dbReference>
<dbReference type="FunFam" id="3.30.60.90:FF:000001">
    <property type="entry name" value="Dystrophin isoform 2"/>
    <property type="match status" value="1"/>
</dbReference>
<dbReference type="GO" id="GO:0045211">
    <property type="term" value="C:postsynaptic membrane"/>
    <property type="evidence" value="ECO:0007669"/>
    <property type="project" value="UniProtKB-SubCell"/>
</dbReference>
<dbReference type="Pfam" id="PF00569">
    <property type="entry name" value="ZZ"/>
    <property type="match status" value="1"/>
</dbReference>
<dbReference type="Proteomes" id="UP000694727">
    <property type="component" value="Unplaced"/>
</dbReference>
<dbReference type="FunFam" id="1.10.418.10:FF:000044">
    <property type="entry name" value="utrophin isoform X2"/>
    <property type="match status" value="1"/>
</dbReference>
<feature type="coiled-coil region" evidence="22">
    <location>
        <begin position="2552"/>
        <end position="2586"/>
    </location>
</feature>
<dbReference type="InterPro" id="IPR001715">
    <property type="entry name" value="CH_dom"/>
</dbReference>
<dbReference type="InterPro" id="IPR001202">
    <property type="entry name" value="WW_dom"/>
</dbReference>
<keyword evidence="11 20" id="KW-0472">Membrane</keyword>
<dbReference type="FunFam" id="1.20.58.60:FF:000070">
    <property type="entry name" value="utrophin isoform X1"/>
    <property type="match status" value="1"/>
</dbReference>
<keyword evidence="8" id="KW-0862">Zinc</keyword>
<dbReference type="Gene3D" id="1.20.58.60">
    <property type="match status" value="12"/>
</dbReference>
<evidence type="ECO:0000256" key="5">
    <source>
        <dbReference type="ARBA" id="ARBA00022723"/>
    </source>
</evidence>
<evidence type="ECO:0000256" key="4">
    <source>
        <dbReference type="ARBA" id="ARBA00022553"/>
    </source>
</evidence>
<evidence type="ECO:0000256" key="21">
    <source>
        <dbReference type="PROSITE-ProRule" id="PRU00228"/>
    </source>
</evidence>
<dbReference type="CDD" id="cd16247">
    <property type="entry name" value="EFh_UTRO"/>
    <property type="match status" value="1"/>
</dbReference>
<keyword evidence="22" id="KW-0175">Coiled coil</keyword>
<dbReference type="PROSITE" id="PS50021">
    <property type="entry name" value="CH"/>
    <property type="match status" value="2"/>
</dbReference>
<dbReference type="InterPro" id="IPR043145">
    <property type="entry name" value="Znf_ZZ_sf"/>
</dbReference>
<evidence type="ECO:0000256" key="15">
    <source>
        <dbReference type="ARBA" id="ARBA00054258"/>
    </source>
</evidence>
<dbReference type="PROSITE" id="PS00019">
    <property type="entry name" value="ACTININ_1"/>
    <property type="match status" value="1"/>
</dbReference>
<dbReference type="FunFam" id="1.20.58.60:FF:000118">
    <property type="entry name" value="Dystrophin"/>
    <property type="match status" value="1"/>
</dbReference>
<dbReference type="CDD" id="cd00176">
    <property type="entry name" value="SPEC"/>
    <property type="match status" value="10"/>
</dbReference>
<feature type="compositionally biased region" description="Low complexity" evidence="23">
    <location>
        <begin position="3295"/>
        <end position="3306"/>
    </location>
</feature>
<name>A0A8D0QZS3_PIG</name>
<comment type="subunit">
    <text evidence="17">Homodimer. Interacts with the syntrophins SNTA1; SNTB1 and SNTB2. Interacts with SYNM. Interacts (via its WWW and ZZ domains) with DAG1 (via the PPXY motif of betaDAG1); the interaction is inhibited by the tyrosine phosphorylation of the PPXY motif of DAG1. Interacts with DTNB. Interacts with PGM5.</text>
</comment>
<dbReference type="PANTHER" id="PTHR12268">
    <property type="entry name" value="E3 UBIQUITIN-PROTEIN LIGASE KCMF1"/>
    <property type="match status" value="1"/>
</dbReference>
<feature type="domain" description="Calponin-homology (CH)" evidence="25">
    <location>
        <begin position="31"/>
        <end position="135"/>
    </location>
</feature>
<dbReference type="FunFam" id="1.20.58.60:FF:000147">
    <property type="entry name" value="utrophin isoform X2"/>
    <property type="match status" value="1"/>
</dbReference>
<dbReference type="Pfam" id="PF09068">
    <property type="entry name" value="EF-hand_2"/>
    <property type="match status" value="1"/>
</dbReference>
<dbReference type="InterPro" id="IPR036872">
    <property type="entry name" value="CH_dom_sf"/>
</dbReference>
<dbReference type="InterPro" id="IPR015154">
    <property type="entry name" value="EF-hand_dom_typ2"/>
</dbReference>
<dbReference type="GO" id="GO:0005737">
    <property type="term" value="C:cytoplasm"/>
    <property type="evidence" value="ECO:0007669"/>
    <property type="project" value="UniProtKB-ARBA"/>
</dbReference>
<evidence type="ECO:0000256" key="17">
    <source>
        <dbReference type="ARBA" id="ARBA00063396"/>
    </source>
</evidence>
<evidence type="ECO:0000256" key="8">
    <source>
        <dbReference type="ARBA" id="ARBA00022833"/>
    </source>
</evidence>
<dbReference type="Pfam" id="PF00435">
    <property type="entry name" value="Spectrin"/>
    <property type="match status" value="10"/>
</dbReference>
<dbReference type="InterPro" id="IPR011992">
    <property type="entry name" value="EF-hand-dom_pair"/>
</dbReference>
<evidence type="ECO:0000256" key="14">
    <source>
        <dbReference type="ARBA" id="ARBA00023257"/>
    </source>
</evidence>
<dbReference type="PIRSF" id="PIRSF002341">
    <property type="entry name" value="Dystrophin/utrophin"/>
    <property type="match status" value="1"/>
</dbReference>
<feature type="compositionally biased region" description="Polar residues" evidence="23">
    <location>
        <begin position="3359"/>
        <end position="3378"/>
    </location>
</feature>
<evidence type="ECO:0000256" key="9">
    <source>
        <dbReference type="ARBA" id="ARBA00022837"/>
    </source>
</evidence>
<dbReference type="FunFam" id="1.10.238.10:FF:000023">
    <property type="entry name" value="dystrophin isoform X1"/>
    <property type="match status" value="1"/>
</dbReference>
<evidence type="ECO:0000256" key="13">
    <source>
        <dbReference type="ARBA" id="ARBA00023212"/>
    </source>
</evidence>
<protein>
    <recommendedName>
        <fullName evidence="18">Utrophin</fullName>
    </recommendedName>
    <alternativeName>
        <fullName evidence="19">Dystrophin-related protein 1</fullName>
    </alternativeName>
</protein>
<dbReference type="FunFam" id="1.20.58.60:FF:000029">
    <property type="entry name" value="utrophin isoform X1"/>
    <property type="match status" value="1"/>
</dbReference>
<dbReference type="Ensembl" id="ENSSSCT00025022652.1">
    <property type="protein sequence ID" value="ENSSSCP00025009389.1"/>
    <property type="gene ID" value="ENSSSCG00025016781.1"/>
</dbReference>
<dbReference type="FunFam" id="1.20.58.60:FF:000091">
    <property type="entry name" value="dystrophin isoform X2"/>
    <property type="match status" value="1"/>
</dbReference>
<dbReference type="PROSITE" id="PS50135">
    <property type="entry name" value="ZF_ZZ_2"/>
    <property type="match status" value="1"/>
</dbReference>
<feature type="coiled-coil region" evidence="22">
    <location>
        <begin position="2453"/>
        <end position="2506"/>
    </location>
</feature>
<dbReference type="PROSITE" id="PS01357">
    <property type="entry name" value="ZF_ZZ_1"/>
    <property type="match status" value="1"/>
</dbReference>
<feature type="coiled-coil region" evidence="22">
    <location>
        <begin position="3254"/>
        <end position="3291"/>
    </location>
</feature>
<feature type="compositionally biased region" description="Basic and acidic residues" evidence="23">
    <location>
        <begin position="1"/>
        <end position="13"/>
    </location>
</feature>
<feature type="region of interest" description="Disordered" evidence="23">
    <location>
        <begin position="3291"/>
        <end position="3312"/>
    </location>
</feature>
<dbReference type="SUPFAM" id="SSF47473">
    <property type="entry name" value="EF-hand"/>
    <property type="match status" value="2"/>
</dbReference>
<evidence type="ECO:0000256" key="16">
    <source>
        <dbReference type="ARBA" id="ARBA00060392"/>
    </source>
</evidence>
<feature type="coiled-coil region" evidence="22">
    <location>
        <begin position="2687"/>
        <end position="2714"/>
    </location>
</feature>
<reference evidence="27" key="1">
    <citation type="submission" date="2025-08" db="UniProtKB">
        <authorList>
            <consortium name="Ensembl"/>
        </authorList>
    </citation>
    <scope>IDENTIFICATION</scope>
</reference>
<keyword evidence="5" id="KW-0479">Metal-binding</keyword>
<feature type="domain" description="Calponin-homology (CH)" evidence="25">
    <location>
        <begin position="150"/>
        <end position="255"/>
    </location>
</feature>
<keyword evidence="10 20" id="KW-0770">Synapse</keyword>
<organism evidence="27 28">
    <name type="scientific">Sus scrofa</name>
    <name type="common">Pig</name>
    <dbReference type="NCBI Taxonomy" id="9823"/>
    <lineage>
        <taxon>Eukaryota</taxon>
        <taxon>Metazoa</taxon>
        <taxon>Chordata</taxon>
        <taxon>Craniata</taxon>
        <taxon>Vertebrata</taxon>
        <taxon>Euteleostomi</taxon>
        <taxon>Mammalia</taxon>
        <taxon>Eutheria</taxon>
        <taxon>Laurasiatheria</taxon>
        <taxon>Artiodactyla</taxon>
        <taxon>Suina</taxon>
        <taxon>Suidae</taxon>
        <taxon>Sus</taxon>
    </lineage>
</organism>
<evidence type="ECO:0000259" key="26">
    <source>
        <dbReference type="PROSITE" id="PS50135"/>
    </source>
</evidence>
<evidence type="ECO:0000256" key="19">
    <source>
        <dbReference type="ARBA" id="ARBA00079888"/>
    </source>
</evidence>
<proteinExistence type="predicted"/>
<feature type="coiled-coil region" evidence="22">
    <location>
        <begin position="449"/>
        <end position="476"/>
    </location>
</feature>
<dbReference type="PANTHER" id="PTHR12268:SF26">
    <property type="entry name" value="UTROPHIN"/>
    <property type="match status" value="1"/>
</dbReference>
<dbReference type="Gene3D" id="1.10.238.10">
    <property type="entry name" value="EF-hand"/>
    <property type="match status" value="2"/>
</dbReference>
<dbReference type="Gene3D" id="3.30.60.90">
    <property type="match status" value="1"/>
</dbReference>
<dbReference type="Gene3D" id="2.20.70.10">
    <property type="match status" value="1"/>
</dbReference>